<dbReference type="EMBL" id="CT867985">
    <property type="protein sequence ID" value="CAK55939.1"/>
    <property type="molecule type" value="Genomic_DNA"/>
</dbReference>
<dbReference type="AlphaFoldDB" id="Q6BG66"/>
<dbReference type="eggNOG" id="ENOG502T0MU">
    <property type="taxonomic scope" value="Eukaryota"/>
</dbReference>
<protein>
    <submittedName>
        <fullName evidence="3">Chromosome undetermined scaffold_1, whole genome shotgun sequence</fullName>
    </submittedName>
</protein>
<dbReference type="EMBL" id="CR548612">
    <property type="protein sequence ID" value="CAH03354.1"/>
    <property type="molecule type" value="Genomic_DNA"/>
</dbReference>
<evidence type="ECO:0000256" key="1">
    <source>
        <dbReference type="SAM" id="Phobius"/>
    </source>
</evidence>
<proteinExistence type="predicted"/>
<dbReference type="KEGG" id="ptm:PTMB.156c"/>
<dbReference type="Proteomes" id="UP000000600">
    <property type="component" value="Unassembled WGS sequence"/>
</dbReference>
<keyword evidence="1" id="KW-1133">Transmembrane helix</keyword>
<evidence type="ECO:0000313" key="2">
    <source>
        <dbReference type="EMBL" id="CAH03354.1"/>
    </source>
</evidence>
<dbReference type="GO" id="GO:0008270">
    <property type="term" value="F:zinc ion binding"/>
    <property type="evidence" value="ECO:0000318"/>
    <property type="project" value="GO_Central"/>
</dbReference>
<dbReference type="InParanoid" id="Q6BG66"/>
<evidence type="ECO:0000313" key="3">
    <source>
        <dbReference type="EMBL" id="CAK55939.1"/>
    </source>
</evidence>
<evidence type="ECO:0000313" key="4">
    <source>
        <dbReference type="Proteomes" id="UP000000600"/>
    </source>
</evidence>
<dbReference type="RefSeq" id="XP_001423337.1">
    <property type="nucleotide sequence ID" value="XM_001423300.1"/>
</dbReference>
<keyword evidence="4" id="KW-1185">Reference proteome</keyword>
<reference evidence="2 4" key="1">
    <citation type="journal article" date="2004" name="Curr. Biol.">
        <title>High coding density on the largest Paramecium tetraurelia somatic chromosome.</title>
        <authorList>
            <person name="Zagulski M."/>
            <person name="Nowak J.K."/>
            <person name="Le Mouel A."/>
            <person name="Nowacki M."/>
            <person name="Migdalski A."/>
            <person name="Gromadka R."/>
            <person name="Noel B."/>
            <person name="Blanc I."/>
            <person name="Dessen P."/>
            <person name="Wincker P."/>
            <person name="Keller A.M."/>
            <person name="Cohen J."/>
            <person name="Meyer E."/>
            <person name="Sperling L."/>
        </authorList>
    </citation>
    <scope>NUCLEOTIDE SEQUENCE [LARGE SCALE GENOMIC DNA]</scope>
    <source>
        <strain evidence="2 4">Stock d4-2</strain>
    </source>
</reference>
<dbReference type="RefSeq" id="XP_001346981.1">
    <property type="nucleotide sequence ID" value="XM_001346945.1"/>
</dbReference>
<feature type="transmembrane region" description="Helical" evidence="1">
    <location>
        <begin position="29"/>
        <end position="48"/>
    </location>
</feature>
<dbReference type="HOGENOM" id="CLU_038221_1_0_1"/>
<keyword evidence="1" id="KW-0812">Transmembrane</keyword>
<dbReference type="OrthoDB" id="303855at2759"/>
<dbReference type="PANTHER" id="PTHR12621:SF7">
    <property type="entry name" value="CYSTEINE AND HISTIDINE-RICH DOMAIN-CONTAINING PROTEIN 1"/>
    <property type="match status" value="1"/>
</dbReference>
<reference evidence="2" key="4">
    <citation type="submission" date="2006-11" db="EMBL/GenBank/DDBJ databases">
        <title>Paramecium megabase sequencing project.</title>
        <authorList>
            <person name="Nowak J.K."/>
            <person name="Migdalski A."/>
            <person name="Gromadka R."/>
            <person name="Zagulski M."/>
        </authorList>
    </citation>
    <scope>NUCLEOTIDE SEQUENCE</scope>
    <source>
        <strain evidence="2">Stock d4-2</strain>
    </source>
</reference>
<dbReference type="GeneID" id="79573807"/>
<dbReference type="PANTHER" id="PTHR12621">
    <property type="entry name" value="CYSTEINE AND HISTIDINE-RICH DOMAIN CHORD -CONTAINING PROTEIN"/>
    <property type="match status" value="1"/>
</dbReference>
<reference evidence="3 4" key="2">
    <citation type="journal article" date="2006" name="Nature">
        <title>Global trends of whole-genome duplications revealed by the ciliate Paramecium tetraurelia.</title>
        <authorList>
            <consortium name="Genoscope"/>
            <person name="Aury J.-M."/>
            <person name="Jaillon O."/>
            <person name="Duret L."/>
            <person name="Noel B."/>
            <person name="Jubin C."/>
            <person name="Porcel B.M."/>
            <person name="Segurens B."/>
            <person name="Daubin V."/>
            <person name="Anthouard V."/>
            <person name="Aiach N."/>
            <person name="Arnaiz O."/>
            <person name="Billaut A."/>
            <person name="Beisson J."/>
            <person name="Blanc I."/>
            <person name="Bouhouche K."/>
            <person name="Camara F."/>
            <person name="Duharcourt S."/>
            <person name="Guigo R."/>
            <person name="Gogendeau D."/>
            <person name="Katinka M."/>
            <person name="Keller A.-M."/>
            <person name="Kissmehl R."/>
            <person name="Klotz C."/>
            <person name="Koll F."/>
            <person name="Le Moue A."/>
            <person name="Lepere C."/>
            <person name="Malinsky S."/>
            <person name="Nowacki M."/>
            <person name="Nowak J.K."/>
            <person name="Plattner H."/>
            <person name="Poulain J."/>
            <person name="Ruiz F."/>
            <person name="Serrano V."/>
            <person name="Zagulski M."/>
            <person name="Dessen P."/>
            <person name="Betermier M."/>
            <person name="Weissenbach J."/>
            <person name="Scarpelli C."/>
            <person name="Schachter V."/>
            <person name="Sperling L."/>
            <person name="Meyer E."/>
            <person name="Cohen J."/>
            <person name="Wincker P."/>
        </authorList>
    </citation>
    <scope>NUCLEOTIDE SEQUENCE [LARGE SCALE GENOMIC DNA]</scope>
    <source>
        <strain evidence="3 4">Stock d4-2</strain>
    </source>
</reference>
<reference evidence="3" key="3">
    <citation type="submission" date="2006-03" db="EMBL/GenBank/DDBJ databases">
        <authorList>
            <consortium name="Genoscope"/>
        </authorList>
    </citation>
    <scope>NUCLEOTIDE SEQUENCE</scope>
    <source>
        <strain evidence="3">Stock d4-2</strain>
    </source>
</reference>
<name>Q6BG66_PARTE</name>
<dbReference type="GeneID" id="5009121"/>
<dbReference type="KEGG" id="ptm:GSPATT00000374001"/>
<organism evidence="2 4">
    <name type="scientific">Paramecium tetraurelia</name>
    <dbReference type="NCBI Taxonomy" id="5888"/>
    <lineage>
        <taxon>Eukaryota</taxon>
        <taxon>Sar</taxon>
        <taxon>Alveolata</taxon>
        <taxon>Ciliophora</taxon>
        <taxon>Intramacronucleata</taxon>
        <taxon>Oligohymenophorea</taxon>
        <taxon>Peniculida</taxon>
        <taxon>Parameciidae</taxon>
        <taxon>Paramecium</taxon>
    </lineage>
</organism>
<accession>Q6BG66</accession>
<gene>
    <name evidence="3" type="ORF">GSPATT00000374001</name>
    <name evidence="2" type="ORF">PTMB.156c</name>
</gene>
<keyword evidence="1" id="KW-0472">Membrane</keyword>
<sequence>MNFLSLIDLFGVELRQQISLNVKSQKSKLGGIISLFILAASLGYLAYIMNEWISFRLLPKSTNTMKANLASELQYDEDQKLFEFFYWKYQDQQIDPFNQQNNILTPLGINFENGFPSAIFSFLSQNESISYYGTKKFGLNQFTLSQNSNGSSLENVRELMLVLVRCEKKYLTGNQSCASEEEIDNFFDSAVNFIAFQIHLQQFNSETQEFEFIKKSYYFSIDKVISSQSQVFLKQTQAYIDNGVLLGSIEQETFVQDANILTTSASINFWQKILGMDTYLNMIFRLDPVSQELKIVYPKLGEVLAQVGSIANILLLLRYVILYYNEKLLEYNFIDQVLSFYFTDYQQIKNSKVNYDKKACAVLVEQAQKRLVYINIIYELSRIQLFLQYHFGRKKLQESHSMGILLKPPNKNLNQDLEQALAQCQEENLDDENQTFHIKDFFLLSQPKNKQKQVEEQSVRQYDPIAAQQINSQIK</sequence>